<accession>A0AAE9I9B4</accession>
<dbReference type="AlphaFoldDB" id="A0AAE9I9B4"/>
<keyword evidence="3" id="KW-1005">Bacterial flagellum biogenesis</keyword>
<gene>
    <name evidence="8" type="ORF">MF626_004421</name>
</gene>
<dbReference type="EMBL" id="CP097770">
    <property type="protein sequence ID" value="URJ50005.1"/>
    <property type="molecule type" value="Genomic_DNA"/>
</dbReference>
<comment type="function">
    <text evidence="5">May act as an export chaperone for the filament capping protein FliD.</text>
</comment>
<evidence type="ECO:0000313" key="9">
    <source>
        <dbReference type="Proteomes" id="UP001055784"/>
    </source>
</evidence>
<dbReference type="InterPro" id="IPR008622">
    <property type="entry name" value="FliT"/>
</dbReference>
<evidence type="ECO:0000313" key="8">
    <source>
        <dbReference type="EMBL" id="URJ50005.1"/>
    </source>
</evidence>
<protein>
    <recommendedName>
        <fullName evidence="7">Flagellar protein FliT</fullName>
    </recommendedName>
</protein>
<evidence type="ECO:0000256" key="3">
    <source>
        <dbReference type="ARBA" id="ARBA00022795"/>
    </source>
</evidence>
<evidence type="ECO:0000256" key="6">
    <source>
        <dbReference type="ARBA" id="ARBA00093785"/>
    </source>
</evidence>
<dbReference type="Proteomes" id="UP001055784">
    <property type="component" value="Chromosome"/>
</dbReference>
<proteinExistence type="inferred from homology"/>
<organism evidence="8 9">
    <name type="scientific">Paenibacillus polymyxa</name>
    <name type="common">Bacillus polymyxa</name>
    <dbReference type="NCBI Taxonomy" id="1406"/>
    <lineage>
        <taxon>Bacteria</taxon>
        <taxon>Bacillati</taxon>
        <taxon>Bacillota</taxon>
        <taxon>Bacilli</taxon>
        <taxon>Bacillales</taxon>
        <taxon>Paenibacillaceae</taxon>
        <taxon>Paenibacillus</taxon>
    </lineage>
</organism>
<reference evidence="8" key="1">
    <citation type="submission" date="2022-11" db="EMBL/GenBank/DDBJ databases">
        <authorList>
            <person name="Vasilchenko N.G."/>
            <person name="Prazdnova E.V."/>
            <person name="Gorovtsov A.V."/>
            <person name="Chistyakov V.A."/>
            <person name="Pak M.L."/>
        </authorList>
    </citation>
    <scope>NUCLEOTIDE SEQUENCE</scope>
    <source>
        <strain evidence="8">R 4.5</strain>
    </source>
</reference>
<keyword evidence="4" id="KW-0143">Chaperone</keyword>
<comment type="subcellular location">
    <subcellularLocation>
        <location evidence="1">Cytoplasm</location>
        <location evidence="1">Cytosol</location>
    </subcellularLocation>
</comment>
<dbReference type="RefSeq" id="WP_250260283.1">
    <property type="nucleotide sequence ID" value="NZ_CP097770.1"/>
</dbReference>
<comment type="similarity">
    <text evidence="6">Belongs to the bacillales FliT family.</text>
</comment>
<evidence type="ECO:0000256" key="5">
    <source>
        <dbReference type="ARBA" id="ARBA00093765"/>
    </source>
</evidence>
<sequence length="112" mass="13268">MINEALSQLEQLTQQFILRLNETNYEEVEVFVEVRQMKVDKLLSVLINTPMTAEQKQKLESILSHDAIIDQHMQSLKQEAQNWLVQRNIAKSQRNAYETNYTPDSFLMDRRK</sequence>
<keyword evidence="2" id="KW-0963">Cytoplasm</keyword>
<evidence type="ECO:0000256" key="4">
    <source>
        <dbReference type="ARBA" id="ARBA00023186"/>
    </source>
</evidence>
<dbReference type="Pfam" id="PF05400">
    <property type="entry name" value="FliT"/>
    <property type="match status" value="1"/>
</dbReference>
<evidence type="ECO:0000256" key="1">
    <source>
        <dbReference type="ARBA" id="ARBA00004514"/>
    </source>
</evidence>
<name>A0AAE9I9B4_PAEPO</name>
<evidence type="ECO:0000256" key="2">
    <source>
        <dbReference type="ARBA" id="ARBA00022490"/>
    </source>
</evidence>
<evidence type="ECO:0000256" key="7">
    <source>
        <dbReference type="ARBA" id="ARBA00093797"/>
    </source>
</evidence>